<proteinExistence type="predicted"/>
<protein>
    <submittedName>
        <fullName evidence="2">Uncharacterized protein</fullName>
    </submittedName>
</protein>
<sequence length="944" mass="94495">MKTLRSPHAALALALVVLVAWAAGSPCAAQQAEPAEPGGLRIDLEALLTDPRVVATTLEDPVWSLALEPGASLFQVPVIAEPGGDAVRLERPAAGLDGAALLAWSVPAPDEAAAGAGGPPAAATPQPPRVARELRLGADGTVSWEAERMGREFEASASGGRAGSLYAYLVAPDVLRGLRPEAPPRAVPGGDRDAARAAADLYRAQRDEYRALQDAVAALPTRVEQPLPDRLWLVYERRRPDAPLVFEERGRGRFEVGVEAFEALRAMAGGPGGPGGRSGVASAVPLPPERLVRAGDGLGNLLVATAAGRALAGAGSGGREAAAENAAAVALAEAVIDRGDVAAVRRLIRELAQAVPPTPTTVRLLAAAAPRAGGFGQLASLRARMMGLATGPAGVPDLEAGRAAAELQALLEDPDGPAPAEVVETLIDAAAERPALAEAAAAAVRPASLPPERLRAFVDAVLAAAVRRPAASADGRRPGADAASGYAATLLDRTLLRSFTPAVVGAALAALEDAGGGDSRVSPWLARLRAAVSGDPADAAPRPAGVADRPPLRIPAGALALDRPDHGLIQQLRSGDPAVRAAAGRALRLFRLGGGGTGPAAADPATLDALLLAAGDVPPPGLVVLLARSPDTDPVNTALLRLLGGAPAPAASRVLQRLLGSERALDGPLTGLEPEAQAAVAAAALRAASGAAETPAAGLVLDRRGAAAVAEGIASGRPPDAAALARAVGDEDALLRLADDPDPRLAAGARAGLAAAAGADAAGQAAAVAAMSEGGATPAEAWPAIRDRLRLAQLARAAGAYRLVVTTGPAGPEAGATGTAAARVGAGPVAALPGLGDAAGGEPAENAATRVRRIDLGVIVLEVTDEGLRIAGDPLRLTLAPDRPAIRLNDPLELAIFPSEEIASVPLAAAEGPLDLTETASGWRGGVPLGLGGTLGLEMIRVAE</sequence>
<gene>
    <name evidence="2" type="ordered locus">PSMK_07880</name>
</gene>
<evidence type="ECO:0000256" key="1">
    <source>
        <dbReference type="SAM" id="SignalP"/>
    </source>
</evidence>
<dbReference type="HOGENOM" id="CLU_311193_0_0_0"/>
<name>I0ICF9_PHYMF</name>
<organism evidence="2 3">
    <name type="scientific">Phycisphaera mikurensis (strain NBRC 102666 / KCTC 22515 / FYK2301M01)</name>
    <dbReference type="NCBI Taxonomy" id="1142394"/>
    <lineage>
        <taxon>Bacteria</taxon>
        <taxon>Pseudomonadati</taxon>
        <taxon>Planctomycetota</taxon>
        <taxon>Phycisphaerae</taxon>
        <taxon>Phycisphaerales</taxon>
        <taxon>Phycisphaeraceae</taxon>
        <taxon>Phycisphaera</taxon>
    </lineage>
</organism>
<evidence type="ECO:0000313" key="3">
    <source>
        <dbReference type="Proteomes" id="UP000007881"/>
    </source>
</evidence>
<dbReference type="EMBL" id="AP012338">
    <property type="protein sequence ID" value="BAM02947.1"/>
    <property type="molecule type" value="Genomic_DNA"/>
</dbReference>
<keyword evidence="1" id="KW-0732">Signal</keyword>
<feature type="chain" id="PRO_5003628728" evidence="1">
    <location>
        <begin position="23"/>
        <end position="944"/>
    </location>
</feature>
<accession>I0ICF9</accession>
<feature type="signal peptide" evidence="1">
    <location>
        <begin position="1"/>
        <end position="22"/>
    </location>
</feature>
<keyword evidence="3" id="KW-1185">Reference proteome</keyword>
<dbReference type="RefSeq" id="WP_014436167.1">
    <property type="nucleotide sequence ID" value="NC_017080.1"/>
</dbReference>
<dbReference type="KEGG" id="phm:PSMK_07880"/>
<evidence type="ECO:0000313" key="2">
    <source>
        <dbReference type="EMBL" id="BAM02947.1"/>
    </source>
</evidence>
<dbReference type="AlphaFoldDB" id="I0ICF9"/>
<dbReference type="Proteomes" id="UP000007881">
    <property type="component" value="Chromosome"/>
</dbReference>
<reference evidence="2 3" key="1">
    <citation type="submission" date="2012-02" db="EMBL/GenBank/DDBJ databases">
        <title>Complete genome sequence of Phycisphaera mikurensis NBRC 102666.</title>
        <authorList>
            <person name="Ankai A."/>
            <person name="Hosoyama A."/>
            <person name="Terui Y."/>
            <person name="Sekine M."/>
            <person name="Fukai R."/>
            <person name="Kato Y."/>
            <person name="Nakamura S."/>
            <person name="Yamada-Narita S."/>
            <person name="Kawakoshi A."/>
            <person name="Fukunaga Y."/>
            <person name="Yamazaki S."/>
            <person name="Fujita N."/>
        </authorList>
    </citation>
    <scope>NUCLEOTIDE SEQUENCE [LARGE SCALE GENOMIC DNA]</scope>
    <source>
        <strain evidence="3">NBRC 102666 / KCTC 22515 / FYK2301M01</strain>
    </source>
</reference>